<dbReference type="Gene3D" id="3.90.1030.10">
    <property type="entry name" value="Ribosomal protein L17"/>
    <property type="match status" value="1"/>
</dbReference>
<evidence type="ECO:0000256" key="3">
    <source>
        <dbReference type="ARBA" id="ARBA00023274"/>
    </source>
</evidence>
<evidence type="ECO:0000256" key="2">
    <source>
        <dbReference type="ARBA" id="ARBA00022980"/>
    </source>
</evidence>
<reference evidence="7 8" key="1">
    <citation type="journal article" date="2016" name="Environ. Microbiol.">
        <title>Genomic resolution of a cold subsurface aquifer community provides metabolic insights for novel microbes adapted to high CO concentrations.</title>
        <authorList>
            <person name="Probst A.J."/>
            <person name="Castelle C.J."/>
            <person name="Singh A."/>
            <person name="Brown C.T."/>
            <person name="Anantharaman K."/>
            <person name="Sharon I."/>
            <person name="Hug L.A."/>
            <person name="Burstein D."/>
            <person name="Emerson J.B."/>
            <person name="Thomas B.C."/>
            <person name="Banfield J.F."/>
        </authorList>
    </citation>
    <scope>NUCLEOTIDE SEQUENCE [LARGE SCALE GENOMIC DNA]</scope>
    <source>
        <strain evidence="7">CG1_02_42_45</strain>
    </source>
</reference>
<evidence type="ECO:0000313" key="8">
    <source>
        <dbReference type="Proteomes" id="UP000182753"/>
    </source>
</evidence>
<dbReference type="GO" id="GO:0006412">
    <property type="term" value="P:translation"/>
    <property type="evidence" value="ECO:0007669"/>
    <property type="project" value="InterPro"/>
</dbReference>
<dbReference type="InterPro" id="IPR000456">
    <property type="entry name" value="Ribosomal_bL17"/>
</dbReference>
<evidence type="ECO:0000256" key="5">
    <source>
        <dbReference type="RuleBase" id="RU000660"/>
    </source>
</evidence>
<evidence type="ECO:0000256" key="1">
    <source>
        <dbReference type="ARBA" id="ARBA00008777"/>
    </source>
</evidence>
<comment type="caution">
    <text evidence="7">The sequence shown here is derived from an EMBL/GenBank/DDBJ whole genome shotgun (WGS) entry which is preliminary data.</text>
</comment>
<dbReference type="Proteomes" id="UP000182753">
    <property type="component" value="Unassembled WGS sequence"/>
</dbReference>
<evidence type="ECO:0000256" key="6">
    <source>
        <dbReference type="RuleBase" id="RU000661"/>
    </source>
</evidence>
<name>A0A1J4RSE2_9BACT</name>
<keyword evidence="3 5" id="KW-0687">Ribonucleoprotein</keyword>
<evidence type="ECO:0000313" key="7">
    <source>
        <dbReference type="EMBL" id="OIN90315.1"/>
    </source>
</evidence>
<organism evidence="7 8">
    <name type="scientific">Candidatus Berkelbacteria bacterium CG1_02_42_45</name>
    <dbReference type="NCBI Taxonomy" id="1805036"/>
    <lineage>
        <taxon>Bacteria</taxon>
        <taxon>Candidatus Berkelbacteria</taxon>
    </lineage>
</organism>
<dbReference type="GO" id="GO:0003735">
    <property type="term" value="F:structural constituent of ribosome"/>
    <property type="evidence" value="ECO:0007669"/>
    <property type="project" value="InterPro"/>
</dbReference>
<protein>
    <recommendedName>
        <fullName evidence="4 6">50S ribosomal protein L17</fullName>
    </recommendedName>
</protein>
<evidence type="ECO:0000256" key="4">
    <source>
        <dbReference type="ARBA" id="ARBA00035494"/>
    </source>
</evidence>
<dbReference type="Pfam" id="PF01196">
    <property type="entry name" value="Ribosomal_L17"/>
    <property type="match status" value="1"/>
</dbReference>
<dbReference type="AlphaFoldDB" id="A0A1J4RSE2"/>
<comment type="similarity">
    <text evidence="1 5">Belongs to the bacterial ribosomal protein bL17 family.</text>
</comment>
<dbReference type="InterPro" id="IPR036373">
    <property type="entry name" value="Ribosomal_bL17_sf"/>
</dbReference>
<dbReference type="SUPFAM" id="SSF64263">
    <property type="entry name" value="Prokaryotic ribosomal protein L17"/>
    <property type="match status" value="1"/>
</dbReference>
<keyword evidence="2 5" id="KW-0689">Ribosomal protein</keyword>
<accession>A0A1J4RSE2</accession>
<proteinExistence type="inferred from homology"/>
<dbReference type="NCBIfam" id="TIGR00059">
    <property type="entry name" value="L17"/>
    <property type="match status" value="1"/>
</dbReference>
<sequence>MLRRKLGRKSDHRKSLMRNLAASLVLYEKVDTTLPKAKELRSEVEKLIALSKNQNLNTLRYLLGYFYDKNAAKKVYNELSARYKDRGSGFIRLYHLNNRLGDNAQLARIELVDRKVFVAAKKVAEKSKKEDRVREPKLSRTQVKAQKRLDKLLVSSQKGGVVTSVRTKAARKTGV</sequence>
<gene>
    <name evidence="7" type="ORF">AUJ40_00035</name>
</gene>
<dbReference type="GO" id="GO:0022625">
    <property type="term" value="C:cytosolic large ribosomal subunit"/>
    <property type="evidence" value="ECO:0007669"/>
    <property type="project" value="TreeGrafter"/>
</dbReference>
<dbReference type="PANTHER" id="PTHR14413:SF16">
    <property type="entry name" value="LARGE RIBOSOMAL SUBUNIT PROTEIN BL17M"/>
    <property type="match status" value="1"/>
</dbReference>
<dbReference type="EMBL" id="MNUJ01000001">
    <property type="protein sequence ID" value="OIN90315.1"/>
    <property type="molecule type" value="Genomic_DNA"/>
</dbReference>
<dbReference type="PANTHER" id="PTHR14413">
    <property type="entry name" value="RIBOSOMAL PROTEIN L17"/>
    <property type="match status" value="1"/>
</dbReference>